<dbReference type="InterPro" id="IPR024425">
    <property type="entry name" value="LiaF-like_C"/>
</dbReference>
<dbReference type="STRING" id="477680.SAMN05421788_103393"/>
<dbReference type="Pfam" id="PF09922">
    <property type="entry name" value="LiaF-like_C"/>
    <property type="match status" value="1"/>
</dbReference>
<reference evidence="5" key="1">
    <citation type="submission" date="2017-01" db="EMBL/GenBank/DDBJ databases">
        <authorList>
            <person name="Varghese N."/>
            <person name="Submissions S."/>
        </authorList>
    </citation>
    <scope>NUCLEOTIDE SEQUENCE [LARGE SCALE GENOMIC DNA]</scope>
    <source>
        <strain evidence="5">DSM 21054</strain>
    </source>
</reference>
<dbReference type="PANTHER" id="PTHR40763">
    <property type="entry name" value="MEMBRANE PROTEIN-RELATED"/>
    <property type="match status" value="1"/>
</dbReference>
<dbReference type="PANTHER" id="PTHR40763:SF5">
    <property type="entry name" value="MEMBRANE PROTEIN"/>
    <property type="match status" value="1"/>
</dbReference>
<evidence type="ECO:0000256" key="1">
    <source>
        <dbReference type="SAM" id="Phobius"/>
    </source>
</evidence>
<evidence type="ECO:0000313" key="5">
    <source>
        <dbReference type="Proteomes" id="UP000186917"/>
    </source>
</evidence>
<feature type="transmembrane region" description="Helical" evidence="1">
    <location>
        <begin position="37"/>
        <end position="57"/>
    </location>
</feature>
<dbReference type="AlphaFoldDB" id="A0A173MKC6"/>
<dbReference type="Pfam" id="PF22570">
    <property type="entry name" value="LiaF-TM"/>
    <property type="match status" value="1"/>
</dbReference>
<evidence type="ECO:0000259" key="2">
    <source>
        <dbReference type="Pfam" id="PF09922"/>
    </source>
</evidence>
<feature type="transmembrane region" description="Helical" evidence="1">
    <location>
        <begin position="87"/>
        <end position="105"/>
    </location>
</feature>
<evidence type="ECO:0000313" key="4">
    <source>
        <dbReference type="EMBL" id="SIT08642.1"/>
    </source>
</evidence>
<dbReference type="RefSeq" id="WP_076379213.1">
    <property type="nucleotide sequence ID" value="NZ_AP017422.1"/>
</dbReference>
<accession>A0A173MKC6</accession>
<keyword evidence="1" id="KW-1133">Transmembrane helix</keyword>
<dbReference type="OrthoDB" id="129627at2"/>
<dbReference type="InterPro" id="IPR054331">
    <property type="entry name" value="LiaF_TM"/>
</dbReference>
<feature type="domain" description="LiaF transmembrane" evidence="3">
    <location>
        <begin position="17"/>
        <end position="110"/>
    </location>
</feature>
<feature type="domain" description="Cell wall-active antibiotics response LiaF-like C-terminal" evidence="2">
    <location>
        <begin position="199"/>
        <end position="257"/>
    </location>
</feature>
<keyword evidence="1" id="KW-0472">Membrane</keyword>
<evidence type="ECO:0000259" key="3">
    <source>
        <dbReference type="Pfam" id="PF22570"/>
    </source>
</evidence>
<dbReference type="EMBL" id="FTOR01000003">
    <property type="protein sequence ID" value="SIT08642.1"/>
    <property type="molecule type" value="Genomic_DNA"/>
</dbReference>
<organism evidence="4 5">
    <name type="scientific">Filimonas lacunae</name>
    <dbReference type="NCBI Taxonomy" id="477680"/>
    <lineage>
        <taxon>Bacteria</taxon>
        <taxon>Pseudomonadati</taxon>
        <taxon>Bacteroidota</taxon>
        <taxon>Chitinophagia</taxon>
        <taxon>Chitinophagales</taxon>
        <taxon>Chitinophagaceae</taxon>
        <taxon>Filimonas</taxon>
    </lineage>
</organism>
<sequence>MDNFEDKPEIKRSGVLGGLFLVIIGSVLLAHKMGAPFPDWLFTWPMILIVAGIFSGIKKRFRDFSWLILIALGGIFLTERMFPELNFKEYILPVVVIFIGICFLFRPRHFKDHSRCGPRHFRHRMRQHPFMNTGEPVYGEKKNESGGVAGNAGAAGTTDYSGMADTFATAGNSGAQANEILDSVSVFGAVRKKVVSKKFAGGEVTCFMGGSEIDLSQADIQGEVILDITQVFGGTKLIVPPHWDLKADVAAVFGGVEDKRVLHGTAVDLSKVLILKGTSVFGGIDIVSY</sequence>
<name>A0A173MKC6_9BACT</name>
<keyword evidence="5" id="KW-1185">Reference proteome</keyword>
<feature type="transmembrane region" description="Helical" evidence="1">
    <location>
        <begin position="64"/>
        <end position="81"/>
    </location>
</feature>
<protein>
    <submittedName>
        <fullName evidence="4">Cell wall-active antibiotics response 4TMS YvqF</fullName>
    </submittedName>
</protein>
<keyword evidence="1" id="KW-0812">Transmembrane</keyword>
<proteinExistence type="predicted"/>
<feature type="transmembrane region" description="Helical" evidence="1">
    <location>
        <begin position="12"/>
        <end position="31"/>
    </location>
</feature>
<dbReference type="KEGG" id="fln:FLA_4087"/>
<dbReference type="Proteomes" id="UP000186917">
    <property type="component" value="Unassembled WGS sequence"/>
</dbReference>
<gene>
    <name evidence="4" type="ORF">SAMN05421788_103393</name>
</gene>